<dbReference type="Proteomes" id="UP000651452">
    <property type="component" value="Unassembled WGS sequence"/>
</dbReference>
<reference evidence="1" key="2">
    <citation type="submission" date="2020-09" db="EMBL/GenBank/DDBJ databases">
        <title>Reference genome assembly for Australian Ascochyta lentis isolate Al4.</title>
        <authorList>
            <person name="Lee R.C."/>
            <person name="Farfan-Caceres L.M."/>
            <person name="Debler J.W."/>
            <person name="Williams A.H."/>
            <person name="Henares B.M."/>
        </authorList>
    </citation>
    <scope>NUCLEOTIDE SEQUENCE</scope>
    <source>
        <strain evidence="1">Al4</strain>
    </source>
</reference>
<evidence type="ECO:0008006" key="3">
    <source>
        <dbReference type="Google" id="ProtNLM"/>
    </source>
</evidence>
<protein>
    <recommendedName>
        <fullName evidence="3">WW domain-containing protein</fullName>
    </recommendedName>
</protein>
<name>A0A8H7J179_9PLEO</name>
<keyword evidence="2" id="KW-1185">Reference proteome</keyword>
<dbReference type="AlphaFoldDB" id="A0A8H7J179"/>
<proteinExistence type="predicted"/>
<sequence length="241" mass="27154">MVAYDLSFSKDKKIHQYANAAGQSYYVDTITNETSYSIPAGYEPAPTDGWSLDVSKAWSQWINNRTGLATLIEPNPPPPRTYLDNHNVKAAFDLLQKVPESDEHVYRRPIGGVLRFIFPEAEGFDVVQEAEGDVTRSDFCVFKVLRKPGGTFYQYDYLLAECKPANESWRKTEVQLREQLAGTGNDSKKCYGMIQIGLDVQFYKFEGHELENVGGKMNLIHHDKDVVAVGAYLKAHPLPVV</sequence>
<evidence type="ECO:0000313" key="2">
    <source>
        <dbReference type="Proteomes" id="UP000651452"/>
    </source>
</evidence>
<evidence type="ECO:0000313" key="1">
    <source>
        <dbReference type="EMBL" id="KAF9694828.1"/>
    </source>
</evidence>
<dbReference type="EMBL" id="RZGK01000012">
    <property type="protein sequence ID" value="KAF9694828.1"/>
    <property type="molecule type" value="Genomic_DNA"/>
</dbReference>
<comment type="caution">
    <text evidence="1">The sequence shown here is derived from an EMBL/GenBank/DDBJ whole genome shotgun (WGS) entry which is preliminary data.</text>
</comment>
<reference evidence="1" key="1">
    <citation type="submission" date="2018-12" db="EMBL/GenBank/DDBJ databases">
        <authorList>
            <person name="Syme R.A."/>
            <person name="Farfan-Caceres L."/>
            <person name="Lichtenzveig J."/>
        </authorList>
    </citation>
    <scope>NUCLEOTIDE SEQUENCE</scope>
    <source>
        <strain evidence="1">Al4</strain>
    </source>
</reference>
<gene>
    <name evidence="1" type="ORF">EKO04_006696</name>
</gene>
<organism evidence="1 2">
    <name type="scientific">Ascochyta lentis</name>
    <dbReference type="NCBI Taxonomy" id="205686"/>
    <lineage>
        <taxon>Eukaryota</taxon>
        <taxon>Fungi</taxon>
        <taxon>Dikarya</taxon>
        <taxon>Ascomycota</taxon>
        <taxon>Pezizomycotina</taxon>
        <taxon>Dothideomycetes</taxon>
        <taxon>Pleosporomycetidae</taxon>
        <taxon>Pleosporales</taxon>
        <taxon>Pleosporineae</taxon>
        <taxon>Didymellaceae</taxon>
        <taxon>Ascochyta</taxon>
    </lineage>
</organism>
<accession>A0A8H7J179</accession>
<dbReference type="OrthoDB" id="5092031at2759"/>